<sequence length="172" mass="18883">MTNYVALLRGVNLVGRSGLKMADLKALAEELGLKSVRTYIASGNLLFASGKPEEKLRLMLERSLQKHMGKQVRVMLRTAEEMTAVVRANPFQKAPGKNVQAFFMNDAPPKDLLSTVRNKADDERIAAGKREVFVAYGEKGIGRSRLKIPAAEAGTARNMNTVAKLAELAREL</sequence>
<accession>A0ABT0RFL3</accession>
<dbReference type="Pfam" id="PF08002">
    <property type="entry name" value="DUF1697"/>
    <property type="match status" value="1"/>
</dbReference>
<keyword evidence="2" id="KW-1185">Reference proteome</keyword>
<dbReference type="Gene3D" id="3.30.70.1280">
    <property type="entry name" value="SP0830-like domains"/>
    <property type="match status" value="1"/>
</dbReference>
<dbReference type="EMBL" id="JAMGBC010000001">
    <property type="protein sequence ID" value="MCL6679028.1"/>
    <property type="molecule type" value="Genomic_DNA"/>
</dbReference>
<dbReference type="SUPFAM" id="SSF160379">
    <property type="entry name" value="SP0830-like"/>
    <property type="match status" value="1"/>
</dbReference>
<proteinExistence type="predicted"/>
<dbReference type="InterPro" id="IPR012545">
    <property type="entry name" value="DUF1697"/>
</dbReference>
<dbReference type="PANTHER" id="PTHR36439:SF1">
    <property type="entry name" value="DUF1697 DOMAIN-CONTAINING PROTEIN"/>
    <property type="match status" value="1"/>
</dbReference>
<organism evidence="1 2">
    <name type="scientific">Sphingomonas anseongensis</name>
    <dbReference type="NCBI Taxonomy" id="2908207"/>
    <lineage>
        <taxon>Bacteria</taxon>
        <taxon>Pseudomonadati</taxon>
        <taxon>Pseudomonadota</taxon>
        <taxon>Alphaproteobacteria</taxon>
        <taxon>Sphingomonadales</taxon>
        <taxon>Sphingomonadaceae</taxon>
        <taxon>Sphingomonas</taxon>
    </lineage>
</organism>
<name>A0ABT0RFL3_9SPHN</name>
<reference evidence="1" key="1">
    <citation type="submission" date="2022-05" db="EMBL/GenBank/DDBJ databases">
        <authorList>
            <person name="Jo J.-H."/>
            <person name="Im W.-T."/>
        </authorList>
    </citation>
    <scope>NUCLEOTIDE SEQUENCE</scope>
    <source>
        <strain evidence="1">RG327</strain>
    </source>
</reference>
<dbReference type="Proteomes" id="UP001165343">
    <property type="component" value="Unassembled WGS sequence"/>
</dbReference>
<dbReference type="RefSeq" id="WP_249867951.1">
    <property type="nucleotide sequence ID" value="NZ_JAMGBC010000001.1"/>
</dbReference>
<evidence type="ECO:0000313" key="2">
    <source>
        <dbReference type="Proteomes" id="UP001165343"/>
    </source>
</evidence>
<comment type="caution">
    <text evidence="1">The sequence shown here is derived from an EMBL/GenBank/DDBJ whole genome shotgun (WGS) entry which is preliminary data.</text>
</comment>
<dbReference type="PANTHER" id="PTHR36439">
    <property type="entry name" value="BLL4334 PROTEIN"/>
    <property type="match status" value="1"/>
</dbReference>
<evidence type="ECO:0000313" key="1">
    <source>
        <dbReference type="EMBL" id="MCL6679028.1"/>
    </source>
</evidence>
<gene>
    <name evidence="1" type="ORF">LZ519_06820</name>
</gene>
<dbReference type="PIRSF" id="PIRSF008502">
    <property type="entry name" value="UCP008502"/>
    <property type="match status" value="1"/>
</dbReference>
<protein>
    <submittedName>
        <fullName evidence="1">DUF1697 domain-containing protein</fullName>
    </submittedName>
</protein>